<reference evidence="2 3" key="1">
    <citation type="submission" date="2021-06" db="EMBL/GenBank/DDBJ databases">
        <title>Caerostris darwini draft genome.</title>
        <authorList>
            <person name="Kono N."/>
            <person name="Arakawa K."/>
        </authorList>
    </citation>
    <scope>NUCLEOTIDE SEQUENCE [LARGE SCALE GENOMIC DNA]</scope>
</reference>
<proteinExistence type="predicted"/>
<name>A0AAV4QBZ4_9ARAC</name>
<evidence type="ECO:0000313" key="2">
    <source>
        <dbReference type="EMBL" id="GIY05525.1"/>
    </source>
</evidence>
<evidence type="ECO:0000256" key="1">
    <source>
        <dbReference type="SAM" id="MobiDB-lite"/>
    </source>
</evidence>
<sequence>MQSCVSFCQHTSTFEENNLKERREKDEAGFSDRWGGKGQEGNMFEKKVANQTISPGVSKHSSFNPFVSVGDAFDTVPCTFFFVLFLFCSSFQTPVRPLPLSNHLASNEALYNDIDSQTVIS</sequence>
<protein>
    <submittedName>
        <fullName evidence="2">Uncharacterized protein</fullName>
    </submittedName>
</protein>
<evidence type="ECO:0000313" key="3">
    <source>
        <dbReference type="Proteomes" id="UP001054837"/>
    </source>
</evidence>
<accession>A0AAV4QBZ4</accession>
<dbReference type="AlphaFoldDB" id="A0AAV4QBZ4"/>
<gene>
    <name evidence="2" type="ORF">CDAR_49281</name>
</gene>
<keyword evidence="3" id="KW-1185">Reference proteome</keyword>
<feature type="region of interest" description="Disordered" evidence="1">
    <location>
        <begin position="18"/>
        <end position="41"/>
    </location>
</feature>
<dbReference type="EMBL" id="BPLQ01004098">
    <property type="protein sequence ID" value="GIY05525.1"/>
    <property type="molecule type" value="Genomic_DNA"/>
</dbReference>
<dbReference type="Proteomes" id="UP001054837">
    <property type="component" value="Unassembled WGS sequence"/>
</dbReference>
<feature type="compositionally biased region" description="Basic and acidic residues" evidence="1">
    <location>
        <begin position="18"/>
        <end position="30"/>
    </location>
</feature>
<comment type="caution">
    <text evidence="2">The sequence shown here is derived from an EMBL/GenBank/DDBJ whole genome shotgun (WGS) entry which is preliminary data.</text>
</comment>
<organism evidence="2 3">
    <name type="scientific">Caerostris darwini</name>
    <dbReference type="NCBI Taxonomy" id="1538125"/>
    <lineage>
        <taxon>Eukaryota</taxon>
        <taxon>Metazoa</taxon>
        <taxon>Ecdysozoa</taxon>
        <taxon>Arthropoda</taxon>
        <taxon>Chelicerata</taxon>
        <taxon>Arachnida</taxon>
        <taxon>Araneae</taxon>
        <taxon>Araneomorphae</taxon>
        <taxon>Entelegynae</taxon>
        <taxon>Araneoidea</taxon>
        <taxon>Araneidae</taxon>
        <taxon>Caerostris</taxon>
    </lineage>
</organism>